<comment type="caution">
    <text evidence="2">The sequence shown here is derived from an EMBL/GenBank/DDBJ whole genome shotgun (WGS) entry which is preliminary data.</text>
</comment>
<accession>A0ABR4N9D1</accession>
<dbReference type="Gene3D" id="1.10.472.10">
    <property type="entry name" value="Cyclin-like"/>
    <property type="match status" value="1"/>
</dbReference>
<dbReference type="Gene3D" id="1.25.40.10">
    <property type="entry name" value="Tetratricopeptide repeat domain"/>
    <property type="match status" value="1"/>
</dbReference>
<feature type="region of interest" description="Disordered" evidence="1">
    <location>
        <begin position="76"/>
        <end position="107"/>
    </location>
</feature>
<organism evidence="2 3">
    <name type="scientific">Polyrhizophydium stewartii</name>
    <dbReference type="NCBI Taxonomy" id="2732419"/>
    <lineage>
        <taxon>Eukaryota</taxon>
        <taxon>Fungi</taxon>
        <taxon>Fungi incertae sedis</taxon>
        <taxon>Chytridiomycota</taxon>
        <taxon>Chytridiomycota incertae sedis</taxon>
        <taxon>Chytridiomycetes</taxon>
        <taxon>Rhizophydiales</taxon>
        <taxon>Rhizophydiales incertae sedis</taxon>
        <taxon>Polyrhizophydium</taxon>
    </lineage>
</organism>
<dbReference type="InterPro" id="IPR011990">
    <property type="entry name" value="TPR-like_helical_dom_sf"/>
</dbReference>
<evidence type="ECO:0000313" key="3">
    <source>
        <dbReference type="Proteomes" id="UP001527925"/>
    </source>
</evidence>
<evidence type="ECO:0000313" key="2">
    <source>
        <dbReference type="EMBL" id="KAL2916066.1"/>
    </source>
</evidence>
<sequence length="775" mass="85305">MHRLAQAHTQRAAAAAVAAGTAASAARRESIRSALAVSLSHAATGVVCAQSPVRIVSRGKADSPRDFKNLLQKRRGVAVPGRTTGKYRPAPDTTASAAPSAVARDEPDSFIEVADRLSLTDSGDVSRAMDEFERDDAAHSEMVSPQPSDAQRNSKQRSAKQARQEGGRQADEGRILWFSDPHLLRTHLEKLVKLSRSDEAFEILKRHEGAGNEFVYAAFLTALAKSREHKLALDVYKHMRQKKKTVLPGAYVMVLRSIEGQLRDLKRHQEEQRAKLFGLAEDAWSHMERNLVQLNMMLCVCDAAGHDAAWERARSIYFSASKNGDRMLELLAKPVPTTAEEIAKARAEARANEGQAKAAEETRRRVFPDTWTFTIFIGICANRGSAEGFTAGYASWALAQRLERATARREAAERAARQAANLRQGTARPERDLPFDGVRIDSRLVIKFVLLCVRSDDKAHGQLAIDAAHKYFGLPKTHTEGETPAVATRRAGQDRWAEGRHLPLSNATVTLLMHLAQRLRYPALGQRWFDIARQQGVEPDEGCMHAAATVLLSAKQYERAWDMATSPTTRYTYQLGLRTSSLAALDESEARDKWVKRAGTMYQEGSAAVVRQRVQGEDGGRAVIFGFREILNYLQTLVSAKAWAAAGRLVIKEQQALVELPTQQFERMLERHEGASDRHLMHVVEGAGGASVLRPPSRCGRRFLLAALLAAHKYLADPACDAAVWAARLGLDPAELSATESALLDHIGGDLLVRFDEYSAWVMAVMAAGPRAVTA</sequence>
<protein>
    <submittedName>
        <fullName evidence="2">PHO85 cyclin-5</fullName>
    </submittedName>
</protein>
<feature type="compositionally biased region" description="Basic and acidic residues" evidence="1">
    <location>
        <begin position="162"/>
        <end position="171"/>
    </location>
</feature>
<keyword evidence="3" id="KW-1185">Reference proteome</keyword>
<gene>
    <name evidence="2" type="primary">PCL5</name>
    <name evidence="2" type="ORF">HK105_204490</name>
</gene>
<reference evidence="2 3" key="1">
    <citation type="submission" date="2023-09" db="EMBL/GenBank/DDBJ databases">
        <title>Pangenome analysis of Batrachochytrium dendrobatidis and related Chytrids.</title>
        <authorList>
            <person name="Yacoub M.N."/>
            <person name="Stajich J.E."/>
            <person name="James T.Y."/>
        </authorList>
    </citation>
    <scope>NUCLEOTIDE SEQUENCE [LARGE SCALE GENOMIC DNA]</scope>
    <source>
        <strain evidence="2 3">JEL0888</strain>
    </source>
</reference>
<dbReference type="Proteomes" id="UP001527925">
    <property type="component" value="Unassembled WGS sequence"/>
</dbReference>
<feature type="compositionally biased region" description="Polar residues" evidence="1">
    <location>
        <begin position="143"/>
        <end position="153"/>
    </location>
</feature>
<feature type="region of interest" description="Disordered" evidence="1">
    <location>
        <begin position="136"/>
        <end position="171"/>
    </location>
</feature>
<evidence type="ECO:0000256" key="1">
    <source>
        <dbReference type="SAM" id="MobiDB-lite"/>
    </source>
</evidence>
<feature type="compositionally biased region" description="Low complexity" evidence="1">
    <location>
        <begin position="88"/>
        <end position="102"/>
    </location>
</feature>
<name>A0ABR4N9D1_9FUNG</name>
<dbReference type="EMBL" id="JADGIZ020000019">
    <property type="protein sequence ID" value="KAL2916066.1"/>
    <property type="molecule type" value="Genomic_DNA"/>
</dbReference>
<proteinExistence type="predicted"/>